<name>A0A8S1GNB6_9PELO</name>
<organism evidence="6 7">
    <name type="scientific">Caenorhabditis auriculariae</name>
    <dbReference type="NCBI Taxonomy" id="2777116"/>
    <lineage>
        <taxon>Eukaryota</taxon>
        <taxon>Metazoa</taxon>
        <taxon>Ecdysozoa</taxon>
        <taxon>Nematoda</taxon>
        <taxon>Chromadorea</taxon>
        <taxon>Rhabditida</taxon>
        <taxon>Rhabditina</taxon>
        <taxon>Rhabditomorpha</taxon>
        <taxon>Rhabditoidea</taxon>
        <taxon>Rhabditidae</taxon>
        <taxon>Peloderinae</taxon>
        <taxon>Caenorhabditis</taxon>
    </lineage>
</organism>
<dbReference type="InterPro" id="IPR050666">
    <property type="entry name" value="ESRP"/>
</dbReference>
<protein>
    <recommendedName>
        <fullName evidence="5">RRM domain-containing protein</fullName>
    </recommendedName>
</protein>
<feature type="compositionally biased region" description="Basic and acidic residues" evidence="4">
    <location>
        <begin position="301"/>
        <end position="325"/>
    </location>
</feature>
<proteinExistence type="predicted"/>
<feature type="region of interest" description="Disordered" evidence="4">
    <location>
        <begin position="529"/>
        <end position="612"/>
    </location>
</feature>
<dbReference type="CDD" id="cd00590">
    <property type="entry name" value="RRM_SF"/>
    <property type="match status" value="1"/>
</dbReference>
<dbReference type="GO" id="GO:0003723">
    <property type="term" value="F:RNA binding"/>
    <property type="evidence" value="ECO:0007669"/>
    <property type="project" value="UniProtKB-UniRule"/>
</dbReference>
<comment type="caution">
    <text evidence="6">The sequence shown here is derived from an EMBL/GenBank/DDBJ whole genome shotgun (WGS) entry which is preliminary data.</text>
</comment>
<feature type="compositionally biased region" description="Basic and acidic residues" evidence="4">
    <location>
        <begin position="706"/>
        <end position="715"/>
    </location>
</feature>
<feature type="compositionally biased region" description="Basic and acidic residues" evidence="4">
    <location>
        <begin position="395"/>
        <end position="427"/>
    </location>
</feature>
<feature type="region of interest" description="Disordered" evidence="4">
    <location>
        <begin position="257"/>
        <end position="427"/>
    </location>
</feature>
<feature type="compositionally biased region" description="Basic and acidic residues" evidence="4">
    <location>
        <begin position="529"/>
        <end position="569"/>
    </location>
</feature>
<keyword evidence="7" id="KW-1185">Reference proteome</keyword>
<dbReference type="SUPFAM" id="SSF54928">
    <property type="entry name" value="RNA-binding domain, RBD"/>
    <property type="match status" value="3"/>
</dbReference>
<evidence type="ECO:0000256" key="1">
    <source>
        <dbReference type="ARBA" id="ARBA00022737"/>
    </source>
</evidence>
<dbReference type="InterPro" id="IPR035979">
    <property type="entry name" value="RBD_domain_sf"/>
</dbReference>
<dbReference type="Gene3D" id="3.30.70.330">
    <property type="match status" value="3"/>
</dbReference>
<dbReference type="Proteomes" id="UP000835052">
    <property type="component" value="Unassembled WGS sequence"/>
</dbReference>
<sequence length="948" mass="105646">MSVIIRLQNLPLTAGASDVRAFFSGLKIPDGAVHIVGGAEGDAFIGFASDEDARQAMRRDKGLIHQTEVRLYLSSRSEMASIIEHAKSAALIDKLVQPSISHIQSALSKPEPASIKNDWDDSLNTSSEQIFPPVIGNHAPYVPTPIDHDKISYGRGPSAPSSMQIPKHERMDLDNSKESYHNYSNFGGNGPKSGNAPVPSLQYFSGSTAPSRNDAAVKYDQFAEKNVSPLPVAGAVGGPKSIADILASIPMHLRPPHGIPPPHLRHFFTSPPKESVASHPMAPPSLPVETGRGHTNGKNDFLQRSEKDYEKPIEKSWTKPYEPIRKPTIPPPTRNESWRAPAHEPERSFHAERRQDERKEEHRDRRPLGDSKNFRGERVRSPPRRYSPSRALKKSSSERYNDRRVHREPSPPNYLEHKPTTRSATEEGFKYVELSRLTTEMLRPSALEQFIKPQTPLSLSSVKVVYGPQGIHMHTLVRFENRNDADALLARDGEMGIKIRKTDAKEFDSAIDGLPPAVIAQPFLEVDVSRSNRDSKEREIKDRDSKDRDVKERDNKDKDSKDRDRRESVSPRTRRARRVRRDKRSRSKSPERRSKRRRTRSPPPVKPQQDPNRWCLQVLNVPFKCKDEELMEWLSERSKPVKVTRTFYNDGNASDRWIAEFENEDEMNRAASIRTLCKGRTLRMSFIENSLADELMKIKDTYGDQQKAKWEKEHGPTPSTSTGLPKPGVPNRPPGHFTSNGPISLAGAFGHPMPASATLGLRPAIPPLFGPTNFPRNMNGPMRGGPPLGLWGRGGPMRPFGGNPQGMHWPPPPDFSRGGFRGRGRGRGAPYMANGRHPPHNSNSHEETEGINELSDPKTAELVATIGAKGVVLACHGFPSDITLEDIMTFFNGFNADGNTVRMRMGDDGIPTGECMLSVRDNESAQKAVKSLNGRSLRGKTVSLSIAN</sequence>
<dbReference type="AlphaFoldDB" id="A0A8S1GNB6"/>
<dbReference type="OrthoDB" id="2588702at2759"/>
<dbReference type="Pfam" id="PF00076">
    <property type="entry name" value="RRM_1"/>
    <property type="match status" value="1"/>
</dbReference>
<dbReference type="PANTHER" id="PTHR13976">
    <property type="entry name" value="HETEROGENEOUS NUCLEAR RIBONUCLEOPROTEIN-RELATED"/>
    <property type="match status" value="1"/>
</dbReference>
<dbReference type="InterPro" id="IPR012677">
    <property type="entry name" value="Nucleotide-bd_a/b_plait_sf"/>
</dbReference>
<dbReference type="EMBL" id="CAJGYM010000001">
    <property type="protein sequence ID" value="CAD6184152.1"/>
    <property type="molecule type" value="Genomic_DNA"/>
</dbReference>
<evidence type="ECO:0000313" key="7">
    <source>
        <dbReference type="Proteomes" id="UP000835052"/>
    </source>
</evidence>
<keyword evidence="1" id="KW-0677">Repeat</keyword>
<dbReference type="PROSITE" id="PS50102">
    <property type="entry name" value="RRM"/>
    <property type="match status" value="1"/>
</dbReference>
<feature type="compositionally biased region" description="Basic and acidic residues" evidence="4">
    <location>
        <begin position="341"/>
        <end position="380"/>
    </location>
</feature>
<evidence type="ECO:0000256" key="3">
    <source>
        <dbReference type="PROSITE-ProRule" id="PRU00176"/>
    </source>
</evidence>
<evidence type="ECO:0000256" key="2">
    <source>
        <dbReference type="ARBA" id="ARBA00022884"/>
    </source>
</evidence>
<accession>A0A8S1GNB6</accession>
<feature type="domain" description="RRM" evidence="5">
    <location>
        <begin position="871"/>
        <end position="948"/>
    </location>
</feature>
<reference evidence="6" key="1">
    <citation type="submission" date="2020-10" db="EMBL/GenBank/DDBJ databases">
        <authorList>
            <person name="Kikuchi T."/>
        </authorList>
    </citation>
    <scope>NUCLEOTIDE SEQUENCE</scope>
    <source>
        <strain evidence="6">NKZ352</strain>
    </source>
</reference>
<keyword evidence="2 3" id="KW-0694">RNA-binding</keyword>
<evidence type="ECO:0000259" key="5">
    <source>
        <dbReference type="PROSITE" id="PS50102"/>
    </source>
</evidence>
<feature type="region of interest" description="Disordered" evidence="4">
    <location>
        <begin position="706"/>
        <end position="739"/>
    </location>
</feature>
<evidence type="ECO:0000313" key="6">
    <source>
        <dbReference type="EMBL" id="CAD6184152.1"/>
    </source>
</evidence>
<dbReference type="InterPro" id="IPR000504">
    <property type="entry name" value="RRM_dom"/>
</dbReference>
<dbReference type="CDD" id="cd12510">
    <property type="entry name" value="RRM1_RBM12_like"/>
    <property type="match status" value="1"/>
</dbReference>
<feature type="compositionally biased region" description="Basic residues" evidence="4">
    <location>
        <begin position="572"/>
        <end position="600"/>
    </location>
</feature>
<evidence type="ECO:0000256" key="4">
    <source>
        <dbReference type="SAM" id="MobiDB-lite"/>
    </source>
</evidence>
<dbReference type="SMART" id="SM00360">
    <property type="entry name" value="RRM"/>
    <property type="match status" value="3"/>
</dbReference>
<gene>
    <name evidence="6" type="ORF">CAUJ_LOCUS71</name>
</gene>
<dbReference type="CDD" id="cd12254">
    <property type="entry name" value="RRM_hnRNPH_ESRPs_RBM12_like"/>
    <property type="match status" value="1"/>
</dbReference>